<evidence type="ECO:0000256" key="7">
    <source>
        <dbReference type="ARBA" id="ARBA00023136"/>
    </source>
</evidence>
<comment type="subcellular location">
    <subcellularLocation>
        <location evidence="1">Membrane</location>
        <topology evidence="1">Multi-pass membrane protein</topology>
    </subcellularLocation>
</comment>
<feature type="transmembrane region" description="Helical" evidence="8">
    <location>
        <begin position="798"/>
        <end position="819"/>
    </location>
</feature>
<dbReference type="Pfam" id="PF00690">
    <property type="entry name" value="Cation_ATPase_N"/>
    <property type="match status" value="1"/>
</dbReference>
<dbReference type="SUPFAM" id="SSF81660">
    <property type="entry name" value="Metal cation-transporting ATPase, ATP-binding domain N"/>
    <property type="match status" value="1"/>
</dbReference>
<feature type="transmembrane region" description="Helical" evidence="8">
    <location>
        <begin position="866"/>
        <end position="886"/>
    </location>
</feature>
<feature type="transmembrane region" description="Helical" evidence="8">
    <location>
        <begin position="59"/>
        <end position="79"/>
    </location>
</feature>
<dbReference type="Pfam" id="PF00122">
    <property type="entry name" value="E1-E2_ATPase"/>
    <property type="match status" value="1"/>
</dbReference>
<dbReference type="Gene3D" id="2.70.150.10">
    <property type="entry name" value="Calcium-transporting ATPase, cytoplasmic transduction domain A"/>
    <property type="match status" value="1"/>
</dbReference>
<protein>
    <submittedName>
        <fullName evidence="10">Cation-translocating P-type ATPase</fullName>
    </submittedName>
</protein>
<dbReference type="InterPro" id="IPR008250">
    <property type="entry name" value="ATPase_P-typ_transduc_dom_A_sf"/>
</dbReference>
<proteinExistence type="predicted"/>
<name>A0ABW1R4K5_9LACO</name>
<dbReference type="PANTHER" id="PTHR42861">
    <property type="entry name" value="CALCIUM-TRANSPORTING ATPASE"/>
    <property type="match status" value="1"/>
</dbReference>
<dbReference type="Gene3D" id="3.40.1110.10">
    <property type="entry name" value="Calcium-transporting ATPase, cytoplasmic domain N"/>
    <property type="match status" value="1"/>
</dbReference>
<dbReference type="InterPro" id="IPR001757">
    <property type="entry name" value="P_typ_ATPase"/>
</dbReference>
<dbReference type="EMBL" id="JBHSSD010000022">
    <property type="protein sequence ID" value="MFC6164109.1"/>
    <property type="molecule type" value="Genomic_DNA"/>
</dbReference>
<dbReference type="SUPFAM" id="SSF81653">
    <property type="entry name" value="Calcium ATPase, transduction domain A"/>
    <property type="match status" value="1"/>
</dbReference>
<comment type="caution">
    <text evidence="10">The sequence shown here is derived from an EMBL/GenBank/DDBJ whole genome shotgun (WGS) entry which is preliminary data.</text>
</comment>
<dbReference type="PRINTS" id="PR00119">
    <property type="entry name" value="CATATPASE"/>
</dbReference>
<evidence type="ECO:0000313" key="10">
    <source>
        <dbReference type="EMBL" id="MFC6164109.1"/>
    </source>
</evidence>
<dbReference type="InterPro" id="IPR044492">
    <property type="entry name" value="P_typ_ATPase_HD_dom"/>
</dbReference>
<dbReference type="NCBIfam" id="TIGR01494">
    <property type="entry name" value="ATPase_P-type"/>
    <property type="match status" value="1"/>
</dbReference>
<keyword evidence="3" id="KW-0547">Nucleotide-binding</keyword>
<dbReference type="InterPro" id="IPR004014">
    <property type="entry name" value="ATPase_P-typ_cation-transptr_N"/>
</dbReference>
<dbReference type="SFLD" id="SFLDS00003">
    <property type="entry name" value="Haloacid_Dehalogenase"/>
    <property type="match status" value="1"/>
</dbReference>
<dbReference type="InterPro" id="IPR018303">
    <property type="entry name" value="ATPase_P-typ_P_site"/>
</dbReference>
<dbReference type="InterPro" id="IPR036412">
    <property type="entry name" value="HAD-like_sf"/>
</dbReference>
<dbReference type="InterPro" id="IPR023298">
    <property type="entry name" value="ATPase_P-typ_TM_dom_sf"/>
</dbReference>
<dbReference type="InterPro" id="IPR023299">
    <property type="entry name" value="ATPase_P-typ_cyto_dom_N"/>
</dbReference>
<evidence type="ECO:0000256" key="2">
    <source>
        <dbReference type="ARBA" id="ARBA00022692"/>
    </source>
</evidence>
<keyword evidence="7 8" id="KW-0472">Membrane</keyword>
<dbReference type="Gene3D" id="3.40.50.1000">
    <property type="entry name" value="HAD superfamily/HAD-like"/>
    <property type="match status" value="1"/>
</dbReference>
<gene>
    <name evidence="10" type="ORF">ACFP3T_05430</name>
</gene>
<accession>A0ABW1R4K5</accession>
<dbReference type="SFLD" id="SFLDG00002">
    <property type="entry name" value="C1.7:_P-type_atpase_like"/>
    <property type="match status" value="1"/>
</dbReference>
<dbReference type="SUPFAM" id="SSF81665">
    <property type="entry name" value="Calcium ATPase, transmembrane domain M"/>
    <property type="match status" value="1"/>
</dbReference>
<evidence type="ECO:0000256" key="3">
    <source>
        <dbReference type="ARBA" id="ARBA00022741"/>
    </source>
</evidence>
<dbReference type="InterPro" id="IPR059000">
    <property type="entry name" value="ATPase_P-type_domA"/>
</dbReference>
<evidence type="ECO:0000313" key="11">
    <source>
        <dbReference type="Proteomes" id="UP001596253"/>
    </source>
</evidence>
<dbReference type="PROSITE" id="PS00154">
    <property type="entry name" value="ATPASE_E1_E2"/>
    <property type="match status" value="1"/>
</dbReference>
<feature type="transmembrane region" description="Helical" evidence="8">
    <location>
        <begin position="258"/>
        <end position="279"/>
    </location>
</feature>
<keyword evidence="6 8" id="KW-1133">Transmembrane helix</keyword>
<feature type="transmembrane region" description="Helical" evidence="8">
    <location>
        <begin position="825"/>
        <end position="846"/>
    </location>
</feature>
<keyword evidence="11" id="KW-1185">Reference proteome</keyword>
<evidence type="ECO:0000256" key="1">
    <source>
        <dbReference type="ARBA" id="ARBA00004141"/>
    </source>
</evidence>
<dbReference type="SMART" id="SM00831">
    <property type="entry name" value="Cation_ATPase_N"/>
    <property type="match status" value="1"/>
</dbReference>
<dbReference type="PRINTS" id="PR00120">
    <property type="entry name" value="HATPASE"/>
</dbReference>
<keyword evidence="4" id="KW-0067">ATP-binding</keyword>
<dbReference type="InterPro" id="IPR023214">
    <property type="entry name" value="HAD_sf"/>
</dbReference>
<dbReference type="Proteomes" id="UP001596253">
    <property type="component" value="Unassembled WGS sequence"/>
</dbReference>
<evidence type="ECO:0000256" key="5">
    <source>
        <dbReference type="ARBA" id="ARBA00022967"/>
    </source>
</evidence>
<dbReference type="SUPFAM" id="SSF56784">
    <property type="entry name" value="HAD-like"/>
    <property type="match status" value="1"/>
</dbReference>
<feature type="transmembrane region" description="Helical" evidence="8">
    <location>
        <begin position="291"/>
        <end position="323"/>
    </location>
</feature>
<keyword evidence="5" id="KW-1278">Translocase</keyword>
<sequence length="924" mass="98784">MFYDQSKAAVLADLKTNRQTGLTSMNAQQRLTTTGKNELPVVPPTPIWLVFLRSFKEPLVIILLLAVTLSLVSGGYDLVQTGDVQHAWSSFYEAIAIMILILINSGLSVWQTANARKSLASLKAMNNHQVAVLRDDNWDKVAANLLVPGDIISVKTGDFIEADVRWLKVSELAVLEAHLTGESLPIDKQVEPVSADTDLGDRKNMGYSGSTVTNGNGYAVVVATGGQTELGKIAGLLKDTPTQLTPIEKTVNGLTRKLMLVAGGIVLFTLLAGTVKTWLTTGSFSFASFAALLSTAIALAVAAIPDALPAVLSIVLTIGATVLSKSNGLIKSLNSVETLGATTLIASDKTGTLTKNEMTVTRFFANGQDFEVEGRGYEPLGEIAPADQLGAAQAFITASILDNEATVAKNEQGSYVPFGNPTDVALVVLGQKAGFERAALLDQSGANDVDILRLFPFDSTRKMMSVVIKQGDQYKVITKGAPDVLLQHADYLAMADQLVPIATGRATFVSKIEAFAAEALRTLAVSERIITADEALHLPMADLEQHLTLLGLAGIIDPPREEVRHSVATLQAAAIKVVMITGDHAKTAQAIAAKLGMLDQTAPAAQVLEGREIDQLSDDELFARVPDVRVYARVSPAHKQRIVRQLQRQGEVVAMTGDGVNDAPALRVADIGVAMGINGTDVTKESADLILMDDKFTTIEHSVEAGRTIFTNIKNFMRHELTTNVAEVLSLLLGLLLITHDIGQVSSNTPTLTALMVLWVNMVSDALPSFALGYDVPEGDLMQVPPRDSQASILADGLLGRVLLRGTVMGAVVFVAFIWSANSGLSVEASQTVAFLTLVFGQLWHVFDARSSKTLFHRNPFSNSKLVMAVAFSAVSSLLVTMSPFFNDVMGTARLSNGVYAMVILLPAVPVLVISGIKAWWLAR</sequence>
<dbReference type="Pfam" id="PF00689">
    <property type="entry name" value="Cation_ATPase_C"/>
    <property type="match status" value="1"/>
</dbReference>
<keyword evidence="2 8" id="KW-0812">Transmembrane</keyword>
<dbReference type="SFLD" id="SFLDF00027">
    <property type="entry name" value="p-type_atpase"/>
    <property type="match status" value="1"/>
</dbReference>
<feature type="domain" description="Cation-transporting P-type ATPase N-terminal" evidence="9">
    <location>
        <begin position="1"/>
        <end position="75"/>
    </location>
</feature>
<dbReference type="InterPro" id="IPR006068">
    <property type="entry name" value="ATPase_P-typ_cation-transptr_C"/>
</dbReference>
<evidence type="ECO:0000256" key="4">
    <source>
        <dbReference type="ARBA" id="ARBA00022840"/>
    </source>
</evidence>
<reference evidence="11" key="1">
    <citation type="journal article" date="2019" name="Int. J. Syst. Evol. Microbiol.">
        <title>The Global Catalogue of Microorganisms (GCM) 10K type strain sequencing project: providing services to taxonomists for standard genome sequencing and annotation.</title>
        <authorList>
            <consortium name="The Broad Institute Genomics Platform"/>
            <consortium name="The Broad Institute Genome Sequencing Center for Infectious Disease"/>
            <person name="Wu L."/>
            <person name="Ma J."/>
        </authorList>
    </citation>
    <scope>NUCLEOTIDE SEQUENCE [LARGE SCALE GENOMIC DNA]</scope>
    <source>
        <strain evidence="11">CCM 8932</strain>
    </source>
</reference>
<dbReference type="Pfam" id="PF08282">
    <property type="entry name" value="Hydrolase_3"/>
    <property type="match status" value="1"/>
</dbReference>
<dbReference type="Pfam" id="PF13246">
    <property type="entry name" value="Cation_ATPase"/>
    <property type="match status" value="1"/>
</dbReference>
<feature type="transmembrane region" description="Helical" evidence="8">
    <location>
        <begin position="91"/>
        <end position="110"/>
    </location>
</feature>
<evidence type="ECO:0000256" key="6">
    <source>
        <dbReference type="ARBA" id="ARBA00022989"/>
    </source>
</evidence>
<evidence type="ECO:0000256" key="8">
    <source>
        <dbReference type="SAM" id="Phobius"/>
    </source>
</evidence>
<evidence type="ECO:0000259" key="9">
    <source>
        <dbReference type="SMART" id="SM00831"/>
    </source>
</evidence>
<dbReference type="Gene3D" id="1.20.1110.10">
    <property type="entry name" value="Calcium-transporting ATPase, transmembrane domain"/>
    <property type="match status" value="1"/>
</dbReference>
<feature type="transmembrane region" description="Helical" evidence="8">
    <location>
        <begin position="898"/>
        <end position="921"/>
    </location>
</feature>
<organism evidence="10 11">
    <name type="scientific">Lactiplantibacillus dongliensis</name>
    <dbReference type="NCBI Taxonomy" id="2559919"/>
    <lineage>
        <taxon>Bacteria</taxon>
        <taxon>Bacillati</taxon>
        <taxon>Bacillota</taxon>
        <taxon>Bacilli</taxon>
        <taxon>Lactobacillales</taxon>
        <taxon>Lactobacillaceae</taxon>
        <taxon>Lactiplantibacillus</taxon>
    </lineage>
</organism>
<dbReference type="RefSeq" id="WP_137641338.1">
    <property type="nucleotide sequence ID" value="NZ_BJDK01000051.1"/>
</dbReference>